<name>A0ABP3YY37_9PSEU</name>
<accession>A0ABP3YY37</accession>
<gene>
    <name evidence="2" type="ORF">GCM10009559_75330</name>
</gene>
<keyword evidence="3" id="KW-1185">Reference proteome</keyword>
<feature type="compositionally biased region" description="Basic and acidic residues" evidence="1">
    <location>
        <begin position="63"/>
        <end position="75"/>
    </location>
</feature>
<evidence type="ECO:0000256" key="1">
    <source>
        <dbReference type="SAM" id="MobiDB-lite"/>
    </source>
</evidence>
<proteinExistence type="predicted"/>
<evidence type="ECO:0008006" key="4">
    <source>
        <dbReference type="Google" id="ProtNLM"/>
    </source>
</evidence>
<evidence type="ECO:0000313" key="2">
    <source>
        <dbReference type="EMBL" id="GAA0906848.1"/>
    </source>
</evidence>
<dbReference type="EMBL" id="BAAAHP010000303">
    <property type="protein sequence ID" value="GAA0906848.1"/>
    <property type="molecule type" value="Genomic_DNA"/>
</dbReference>
<reference evidence="3" key="1">
    <citation type="journal article" date="2019" name="Int. J. Syst. Evol. Microbiol.">
        <title>The Global Catalogue of Microorganisms (GCM) 10K type strain sequencing project: providing services to taxonomists for standard genome sequencing and annotation.</title>
        <authorList>
            <consortium name="The Broad Institute Genomics Platform"/>
            <consortium name="The Broad Institute Genome Sequencing Center for Infectious Disease"/>
            <person name="Wu L."/>
            <person name="Ma J."/>
        </authorList>
    </citation>
    <scope>NUCLEOTIDE SEQUENCE [LARGE SCALE GENOMIC DNA]</scope>
    <source>
        <strain evidence="3">JCM 11117</strain>
    </source>
</reference>
<comment type="caution">
    <text evidence="2">The sequence shown here is derived from an EMBL/GenBank/DDBJ whole genome shotgun (WGS) entry which is preliminary data.</text>
</comment>
<evidence type="ECO:0000313" key="3">
    <source>
        <dbReference type="Proteomes" id="UP001499967"/>
    </source>
</evidence>
<feature type="region of interest" description="Disordered" evidence="1">
    <location>
        <begin position="1"/>
        <end position="75"/>
    </location>
</feature>
<sequence>MDRDHGTVAHEPRSDGPIENRRAGQDEAEGGLRDAATQLAHARSAHEAGFRGTRPGDTASIEDAIRMGRDHRGVA</sequence>
<protein>
    <recommendedName>
        <fullName evidence="4">Antitoxin protein of toxin-antitoxin system</fullName>
    </recommendedName>
</protein>
<feature type="compositionally biased region" description="Basic and acidic residues" evidence="1">
    <location>
        <begin position="1"/>
        <end position="25"/>
    </location>
</feature>
<dbReference type="Proteomes" id="UP001499967">
    <property type="component" value="Unassembled WGS sequence"/>
</dbReference>
<organism evidence="2 3">
    <name type="scientific">Pseudonocardia zijingensis</name>
    <dbReference type="NCBI Taxonomy" id="153376"/>
    <lineage>
        <taxon>Bacteria</taxon>
        <taxon>Bacillati</taxon>
        <taxon>Actinomycetota</taxon>
        <taxon>Actinomycetes</taxon>
        <taxon>Pseudonocardiales</taxon>
        <taxon>Pseudonocardiaceae</taxon>
        <taxon>Pseudonocardia</taxon>
    </lineage>
</organism>